<keyword evidence="1" id="KW-0378">Hydrolase</keyword>
<dbReference type="AlphaFoldDB" id="A0A059G1S9"/>
<evidence type="ECO:0000313" key="1">
    <source>
        <dbReference type="EMBL" id="KCZ98791.1"/>
    </source>
</evidence>
<evidence type="ECO:0000313" key="2">
    <source>
        <dbReference type="Proteomes" id="UP000024942"/>
    </source>
</evidence>
<dbReference type="STRING" id="1280953.HOC_20193"/>
<name>A0A059G1S9_9PROT</name>
<dbReference type="Proteomes" id="UP000024942">
    <property type="component" value="Unassembled WGS sequence"/>
</dbReference>
<keyword evidence="1" id="KW-0269">Exonuclease</keyword>
<organism evidence="1 2">
    <name type="scientific">Hyphomonas oceanitis SCH89</name>
    <dbReference type="NCBI Taxonomy" id="1280953"/>
    <lineage>
        <taxon>Bacteria</taxon>
        <taxon>Pseudomonadati</taxon>
        <taxon>Pseudomonadota</taxon>
        <taxon>Alphaproteobacteria</taxon>
        <taxon>Hyphomonadales</taxon>
        <taxon>Hyphomonadaceae</taxon>
        <taxon>Hyphomonas</taxon>
    </lineage>
</organism>
<keyword evidence="2" id="KW-1185">Reference proteome</keyword>
<sequence length="226" mass="24823">MSDADIESDSICIGLAHGAVQSFGEDGASEIIAPDRAQQSGLDYLALGDWHGQISINDRTWYSGTPEPDRFKHSMPGKALLVEIDGSRAMPAVRPLETGSFNWQKKTMQFLSGESIDERLEEILPEISLRRSTLLQVAAEGRIRVRDRLLLEEAIGDVAPDFASFEMRSEALETEYEISDLDTIDQAGALRQAAERLMHEAGLDPDPHGVSASALSLLYTFSVEES</sequence>
<dbReference type="SUPFAM" id="SSF56300">
    <property type="entry name" value="Metallo-dependent phosphatases"/>
    <property type="match status" value="1"/>
</dbReference>
<dbReference type="InterPro" id="IPR029052">
    <property type="entry name" value="Metallo-depent_PP-like"/>
</dbReference>
<dbReference type="eggNOG" id="COG0420">
    <property type="taxonomic scope" value="Bacteria"/>
</dbReference>
<keyword evidence="1" id="KW-0540">Nuclease</keyword>
<proteinExistence type="predicted"/>
<dbReference type="GO" id="GO:0004527">
    <property type="term" value="F:exonuclease activity"/>
    <property type="evidence" value="ECO:0007669"/>
    <property type="project" value="UniProtKB-KW"/>
</dbReference>
<dbReference type="Gene3D" id="3.60.21.10">
    <property type="match status" value="1"/>
</dbReference>
<comment type="caution">
    <text evidence="1">The sequence shown here is derived from an EMBL/GenBank/DDBJ whole genome shotgun (WGS) entry which is preliminary data.</text>
</comment>
<reference evidence="1 2" key="1">
    <citation type="journal article" date="2014" name="Antonie Van Leeuwenhoek">
        <title>Hyphomonas beringensis sp. nov. and Hyphomonas chukchiensis sp. nov., isolated from surface seawater of the Bering Sea and Chukchi Sea.</title>
        <authorList>
            <person name="Li C."/>
            <person name="Lai Q."/>
            <person name="Li G."/>
            <person name="Dong C."/>
            <person name="Wang J."/>
            <person name="Liao Y."/>
            <person name="Shao Z."/>
        </authorList>
    </citation>
    <scope>NUCLEOTIDE SEQUENCE [LARGE SCALE GENOMIC DNA]</scope>
    <source>
        <strain evidence="1 2">SCH89</strain>
    </source>
</reference>
<accession>A0A059G1S9</accession>
<protein>
    <submittedName>
        <fullName evidence="1">Exonuclease SbcD</fullName>
    </submittedName>
</protein>
<gene>
    <name evidence="1" type="ORF">HOC_20193</name>
</gene>
<dbReference type="PATRIC" id="fig|1280953.3.peg.4016"/>
<dbReference type="EMBL" id="ARYL01000082">
    <property type="protein sequence ID" value="KCZ98791.1"/>
    <property type="molecule type" value="Genomic_DNA"/>
</dbReference>